<keyword evidence="1" id="KW-0732">Signal</keyword>
<accession>A0A1T4SSD0</accession>
<feature type="chain" id="PRO_5012346056" description="Nuclease homologue" evidence="1">
    <location>
        <begin position="23"/>
        <end position="140"/>
    </location>
</feature>
<dbReference type="SUPFAM" id="SSF50199">
    <property type="entry name" value="Staphylococcal nuclease"/>
    <property type="match status" value="1"/>
</dbReference>
<dbReference type="STRING" id="1365950.SAMN05428963_113124"/>
<dbReference type="Proteomes" id="UP000190135">
    <property type="component" value="Unassembled WGS sequence"/>
</dbReference>
<name>A0A1T4SSD0_9HYPH</name>
<organism evidence="2 3">
    <name type="scientific">Consotaella salsifontis</name>
    <dbReference type="NCBI Taxonomy" id="1365950"/>
    <lineage>
        <taxon>Bacteria</taxon>
        <taxon>Pseudomonadati</taxon>
        <taxon>Pseudomonadota</taxon>
        <taxon>Alphaproteobacteria</taxon>
        <taxon>Hyphomicrobiales</taxon>
        <taxon>Aurantimonadaceae</taxon>
        <taxon>Consotaella</taxon>
    </lineage>
</organism>
<dbReference type="EMBL" id="FUXL01000013">
    <property type="protein sequence ID" value="SKA31145.1"/>
    <property type="molecule type" value="Genomic_DNA"/>
</dbReference>
<sequence>MKIGIALMLAGFVVTINHPAEADPLPVCTGGNRAARHLTCIVDGDTGWEAGRKWRLELVDAPELSHPECAAEKRLAVASRDRLREMMGKGYQIHWSGESGRYGRALVKIDLSDGRDAGDALIRENLAQPWPNRGNVWCGR</sequence>
<evidence type="ECO:0008006" key="4">
    <source>
        <dbReference type="Google" id="ProtNLM"/>
    </source>
</evidence>
<dbReference type="Gene3D" id="2.40.50.90">
    <property type="match status" value="1"/>
</dbReference>
<evidence type="ECO:0000256" key="1">
    <source>
        <dbReference type="SAM" id="SignalP"/>
    </source>
</evidence>
<dbReference type="RefSeq" id="WP_078709621.1">
    <property type="nucleotide sequence ID" value="NZ_FUXL01000013.1"/>
</dbReference>
<dbReference type="InterPro" id="IPR035437">
    <property type="entry name" value="SNase_OB-fold_sf"/>
</dbReference>
<evidence type="ECO:0000313" key="3">
    <source>
        <dbReference type="Proteomes" id="UP000190135"/>
    </source>
</evidence>
<dbReference type="AlphaFoldDB" id="A0A1T4SSD0"/>
<gene>
    <name evidence="2" type="ORF">SAMN05428963_113124</name>
</gene>
<feature type="signal peptide" evidence="1">
    <location>
        <begin position="1"/>
        <end position="22"/>
    </location>
</feature>
<keyword evidence="3" id="KW-1185">Reference proteome</keyword>
<proteinExistence type="predicted"/>
<dbReference type="OrthoDB" id="9792155at2"/>
<reference evidence="2 3" key="1">
    <citation type="submission" date="2017-02" db="EMBL/GenBank/DDBJ databases">
        <authorList>
            <person name="Peterson S.W."/>
        </authorList>
    </citation>
    <scope>NUCLEOTIDE SEQUENCE [LARGE SCALE GENOMIC DNA]</scope>
    <source>
        <strain evidence="2 3">USBA 369</strain>
    </source>
</reference>
<protein>
    <recommendedName>
        <fullName evidence="4">Nuclease homologue</fullName>
    </recommendedName>
</protein>
<evidence type="ECO:0000313" key="2">
    <source>
        <dbReference type="EMBL" id="SKA31145.1"/>
    </source>
</evidence>